<accession>A0ABX0BC67</accession>
<protein>
    <submittedName>
        <fullName evidence="1">DUF1349 domain-containing protein</fullName>
    </submittedName>
</protein>
<comment type="caution">
    <text evidence="1">The sequence shown here is derived from an EMBL/GenBank/DDBJ whole genome shotgun (WGS) entry which is preliminary data.</text>
</comment>
<dbReference type="Gene3D" id="2.60.120.200">
    <property type="match status" value="1"/>
</dbReference>
<evidence type="ECO:0000313" key="2">
    <source>
        <dbReference type="Proteomes" id="UP000471672"/>
    </source>
</evidence>
<gene>
    <name evidence="1" type="ORF">GYH36_08580</name>
</gene>
<dbReference type="EMBL" id="JAAFAN010000023">
    <property type="protein sequence ID" value="NDO89518.1"/>
    <property type="molecule type" value="Genomic_DNA"/>
</dbReference>
<dbReference type="Pfam" id="PF07081">
    <property type="entry name" value="DUF1349"/>
    <property type="match status" value="1"/>
</dbReference>
<dbReference type="InterPro" id="IPR009784">
    <property type="entry name" value="DUF1349"/>
</dbReference>
<evidence type="ECO:0000313" key="1">
    <source>
        <dbReference type="EMBL" id="NDO89518.1"/>
    </source>
</evidence>
<dbReference type="RefSeq" id="WP_162289640.1">
    <property type="nucleotide sequence ID" value="NZ_JAAFAN010000023.1"/>
</dbReference>
<organism evidence="1 2">
    <name type="scientific">Cellulosimicrobium composti</name>
    <dbReference type="NCBI Taxonomy" id="2672572"/>
    <lineage>
        <taxon>Bacteria</taxon>
        <taxon>Bacillati</taxon>
        <taxon>Actinomycetota</taxon>
        <taxon>Actinomycetes</taxon>
        <taxon>Micrococcales</taxon>
        <taxon>Promicromonosporaceae</taxon>
        <taxon>Cellulosimicrobium</taxon>
    </lineage>
</organism>
<dbReference type="InterPro" id="IPR013320">
    <property type="entry name" value="ConA-like_dom_sf"/>
</dbReference>
<dbReference type="SUPFAM" id="SSF49899">
    <property type="entry name" value="Concanavalin A-like lectins/glucanases"/>
    <property type="match status" value="1"/>
</dbReference>
<proteinExistence type="predicted"/>
<reference evidence="1 2" key="1">
    <citation type="journal article" date="2021" name="Arch. Microbiol.">
        <title>Cellulosimicrobium fucosivorans sp. nov., isolated from San Elijo Lagoon, contains a fucose metabolic pathway linked to carotenoid production.</title>
        <authorList>
            <person name="Aviles F.A."/>
            <person name="Kyndt J.A."/>
        </authorList>
    </citation>
    <scope>NUCLEOTIDE SEQUENCE [LARGE SCALE GENOMIC DNA]</scope>
    <source>
        <strain evidence="1 2">SE3</strain>
    </source>
</reference>
<keyword evidence="2" id="KW-1185">Reference proteome</keyword>
<name>A0ABX0BC67_9MICO</name>
<sequence length="665" mass="66249">MTVTVEGAGAPAPTIALEPAHAALALPGATLALHATTDADAVTWGVVDVATDAPATTAAVSPDGVLTATAPGVYEVTARAGAAVATSLVSVDRERVPGPHGLRVVRPEPSRTTAVGASLRLNPAGGSLWATGNGARNIHLVPGGTLDVGESATVRMVGRTGTGYEEAGLILYTGDDDYVAVQRKHANGSPALRVVTEIGGASDESRSAPDPAGDVVWLRLTRTADALVAAHSTDGTTWTTIGSPVPGTAAASTGVVGVLAAGSVTDRAFDFSELRVADRDVPLVRDATPPVASGAVATATPGAVEATWSYTDADGDAQDGSVVRWYVAAGDAWEPFATGARVDVPAAVTGRAVRAVVVPRDASGSLGASVASAPVAAVGAPVADDDASLSTLALGNAVPVAEGTWAVGPSATAVAVHAAATHPDAEVAVVGGEPLPGGGAVVPLAEGGTTVEVRVTAPSGAVRTWTAVVERRGDRDAGLAEAAFSVGLPGVGSGAFHVTPVADDVDRYTARLVPSSPGATVSARLDGRELAPGPDGSVLVPVHRGATVLEVRVTAGDGATTRVHRWVTLSERAAAPFVAVDAQSRCLAGRAHVAVRADNHGTSPLDVTLTTDLGSRAVTGLTPGRSAYQSFPARAASTSGGVAVVEVVVDGERHLVTVAYPALDC</sequence>
<dbReference type="Proteomes" id="UP000471672">
    <property type="component" value="Unassembled WGS sequence"/>
</dbReference>